<keyword evidence="2" id="KW-0489">Methyltransferase</keyword>
<dbReference type="Proteomes" id="UP001324634">
    <property type="component" value="Chromosome"/>
</dbReference>
<evidence type="ECO:0000313" key="2">
    <source>
        <dbReference type="EMBL" id="WPU63451.1"/>
    </source>
</evidence>
<protein>
    <submittedName>
        <fullName evidence="2">SAM-dependent methyltransferase</fullName>
    </submittedName>
</protein>
<dbReference type="InterPro" id="IPR002877">
    <property type="entry name" value="RNA_MeTrfase_FtsJ_dom"/>
</dbReference>
<dbReference type="Pfam" id="PF01728">
    <property type="entry name" value="FtsJ"/>
    <property type="match status" value="1"/>
</dbReference>
<dbReference type="Gene3D" id="3.40.50.150">
    <property type="entry name" value="Vaccinia Virus protein VP39"/>
    <property type="match status" value="1"/>
</dbReference>
<dbReference type="KEGG" id="psti:SOO65_12205"/>
<dbReference type="EMBL" id="CP139487">
    <property type="protein sequence ID" value="WPU63451.1"/>
    <property type="molecule type" value="Genomic_DNA"/>
</dbReference>
<feature type="domain" description="Ribosomal RNA methyltransferase FtsJ" evidence="1">
    <location>
        <begin position="151"/>
        <end position="239"/>
    </location>
</feature>
<keyword evidence="3" id="KW-1185">Reference proteome</keyword>
<gene>
    <name evidence="2" type="ORF">SOO65_12205</name>
</gene>
<accession>A0AAX4HJU0</accession>
<keyword evidence="2" id="KW-0808">Transferase</keyword>
<dbReference type="PANTHER" id="PTHR37524">
    <property type="entry name" value="RIBOSOMAL RNA LARGE SUBUNIT METHYLTRANSFERASE M"/>
    <property type="match status" value="1"/>
</dbReference>
<dbReference type="RefSeq" id="WP_321390180.1">
    <property type="nucleotide sequence ID" value="NZ_CP139487.1"/>
</dbReference>
<evidence type="ECO:0000259" key="1">
    <source>
        <dbReference type="Pfam" id="PF01728"/>
    </source>
</evidence>
<dbReference type="PANTHER" id="PTHR37524:SF2">
    <property type="entry name" value="RIBOSOMAL RNA METHYLTRANSFERASE FTSJ DOMAIN-CONTAINING PROTEIN"/>
    <property type="match status" value="1"/>
</dbReference>
<evidence type="ECO:0000313" key="3">
    <source>
        <dbReference type="Proteomes" id="UP001324634"/>
    </source>
</evidence>
<dbReference type="AlphaFoldDB" id="A0AAX4HJU0"/>
<dbReference type="InterPro" id="IPR029063">
    <property type="entry name" value="SAM-dependent_MTases_sf"/>
</dbReference>
<reference evidence="2 3" key="1">
    <citation type="submission" date="2023-11" db="EMBL/GenBank/DDBJ databases">
        <title>Peredibacter starrii A3.12.</title>
        <authorList>
            <person name="Mitchell R.J."/>
        </authorList>
    </citation>
    <scope>NUCLEOTIDE SEQUENCE [LARGE SCALE GENOMIC DNA]</scope>
    <source>
        <strain evidence="2 3">A3.12</strain>
    </source>
</reference>
<sequence>MTVYTGYLAIHKFEAELERELEIRGLKVAMKKDRLYLVEGNHPQLIWAQMTAFDLEFINITSINDGAKKLKALGRNWGLFTVGHHRRAQLIQDELPKINKKPIPFRHALPSMPMGFWTLWGPDQMLATQKTSSPFALGEMDFQEDKEMPPSRAYLKLWEFFTVYAPEAIHGGVSIDVGSCPGGWTWVLRTLEFDKVYSVDKAPIEKRIMDLGRIDFRQESAFGLDPKNFEEIDWFCSDIICYPERLLNLVNRFREAGKVKNFVCTIKYQAETDWENTLKFLEIPGSRIVHLHHNKHEVTWFLKGANS</sequence>
<dbReference type="SUPFAM" id="SSF53335">
    <property type="entry name" value="S-adenosyl-L-methionine-dependent methyltransferases"/>
    <property type="match status" value="1"/>
</dbReference>
<name>A0AAX4HJU0_9BACT</name>
<proteinExistence type="predicted"/>
<dbReference type="GO" id="GO:0008168">
    <property type="term" value="F:methyltransferase activity"/>
    <property type="evidence" value="ECO:0007669"/>
    <property type="project" value="UniProtKB-KW"/>
</dbReference>
<organism evidence="2 3">
    <name type="scientific">Peredibacter starrii</name>
    <dbReference type="NCBI Taxonomy" id="28202"/>
    <lineage>
        <taxon>Bacteria</taxon>
        <taxon>Pseudomonadati</taxon>
        <taxon>Bdellovibrionota</taxon>
        <taxon>Bacteriovoracia</taxon>
        <taxon>Bacteriovoracales</taxon>
        <taxon>Bacteriovoracaceae</taxon>
        <taxon>Peredibacter</taxon>
    </lineage>
</organism>
<dbReference type="GO" id="GO:0032259">
    <property type="term" value="P:methylation"/>
    <property type="evidence" value="ECO:0007669"/>
    <property type="project" value="UniProtKB-KW"/>
</dbReference>